<dbReference type="Gene3D" id="1.20.1250.20">
    <property type="entry name" value="MFS general substrate transporter like domains"/>
    <property type="match status" value="2"/>
</dbReference>
<dbReference type="EMBL" id="JAATJS010000003">
    <property type="protein sequence ID" value="NIX77086.1"/>
    <property type="molecule type" value="Genomic_DNA"/>
</dbReference>
<keyword evidence="3 4" id="KW-0472">Membrane</keyword>
<organism evidence="6 7">
    <name type="scientific">Microvirga terricola</name>
    <dbReference type="NCBI Taxonomy" id="2719797"/>
    <lineage>
        <taxon>Bacteria</taxon>
        <taxon>Pseudomonadati</taxon>
        <taxon>Pseudomonadota</taxon>
        <taxon>Alphaproteobacteria</taxon>
        <taxon>Hyphomicrobiales</taxon>
        <taxon>Methylobacteriaceae</taxon>
        <taxon>Microvirga</taxon>
    </lineage>
</organism>
<feature type="transmembrane region" description="Helical" evidence="4">
    <location>
        <begin position="321"/>
        <end position="343"/>
    </location>
</feature>
<evidence type="ECO:0000313" key="6">
    <source>
        <dbReference type="EMBL" id="NIX77086.1"/>
    </source>
</evidence>
<dbReference type="SUPFAM" id="SSF103473">
    <property type="entry name" value="MFS general substrate transporter"/>
    <property type="match status" value="1"/>
</dbReference>
<keyword evidence="2 4" id="KW-1133">Transmembrane helix</keyword>
<feature type="transmembrane region" description="Helical" evidence="4">
    <location>
        <begin position="12"/>
        <end position="32"/>
    </location>
</feature>
<evidence type="ECO:0000259" key="5">
    <source>
        <dbReference type="PROSITE" id="PS50850"/>
    </source>
</evidence>
<evidence type="ECO:0000256" key="2">
    <source>
        <dbReference type="ARBA" id="ARBA00022989"/>
    </source>
</evidence>
<dbReference type="Pfam" id="PF07690">
    <property type="entry name" value="MFS_1"/>
    <property type="match status" value="1"/>
</dbReference>
<dbReference type="InterPro" id="IPR011701">
    <property type="entry name" value="MFS"/>
</dbReference>
<keyword evidence="1 4" id="KW-0812">Transmembrane</keyword>
<evidence type="ECO:0000313" key="7">
    <source>
        <dbReference type="Proteomes" id="UP000707352"/>
    </source>
</evidence>
<evidence type="ECO:0000256" key="4">
    <source>
        <dbReference type="SAM" id="Phobius"/>
    </source>
</evidence>
<sequence>MLMDISSEMIHALLPVYLVTVLGTSTLTVGIIEGIAEATASITKVFSGALSDWLGKRKFLAALGYGLAAFTKPIFPLAPSVGWLVTARFVDRIGKGIRGAPRDALVADISPKHLRGASFGLRQSLDTVGAFIGPFLAIAFMWLTASHFTAVFWVAVIPAFLSLFLILFAVQEPERPEGLRKVRMPLHRSELARMGATYWWVVAVATVFTLARFSEAFLILRAQSSGLSVALVPIVLVIMNVVYALSAYPAGALSDRMDRITILIIGLVLLLAADVVLAYAPGLGGIALGVMLWGAHMGFTQGVLSTLVADCSPPELRGTAFGLFNLVTGIALLVASLIAGGLWDAIGPQATFLAGAGFTALTLVGLIPLRGRVGTRP</sequence>
<comment type="caution">
    <text evidence="6">The sequence shown here is derived from an EMBL/GenBank/DDBJ whole genome shotgun (WGS) entry which is preliminary data.</text>
</comment>
<feature type="transmembrane region" description="Helical" evidence="4">
    <location>
        <begin position="225"/>
        <end position="248"/>
    </location>
</feature>
<dbReference type="InterPro" id="IPR036259">
    <property type="entry name" value="MFS_trans_sf"/>
</dbReference>
<feature type="transmembrane region" description="Helical" evidence="4">
    <location>
        <begin position="349"/>
        <end position="369"/>
    </location>
</feature>
<proteinExistence type="predicted"/>
<keyword evidence="7" id="KW-1185">Reference proteome</keyword>
<feature type="transmembrane region" description="Helical" evidence="4">
    <location>
        <begin position="286"/>
        <end position="309"/>
    </location>
</feature>
<feature type="transmembrane region" description="Helical" evidence="4">
    <location>
        <begin position="150"/>
        <end position="170"/>
    </location>
</feature>
<protein>
    <submittedName>
        <fullName evidence="6">MFS transporter</fullName>
    </submittedName>
</protein>
<dbReference type="Proteomes" id="UP000707352">
    <property type="component" value="Unassembled WGS sequence"/>
</dbReference>
<feature type="transmembrane region" description="Helical" evidence="4">
    <location>
        <begin position="260"/>
        <end position="280"/>
    </location>
</feature>
<dbReference type="PROSITE" id="PS50850">
    <property type="entry name" value="MFS"/>
    <property type="match status" value="1"/>
</dbReference>
<feature type="transmembrane region" description="Helical" evidence="4">
    <location>
        <begin position="59"/>
        <end position="85"/>
    </location>
</feature>
<evidence type="ECO:0000256" key="1">
    <source>
        <dbReference type="ARBA" id="ARBA00022692"/>
    </source>
</evidence>
<dbReference type="InterPro" id="IPR020846">
    <property type="entry name" value="MFS_dom"/>
</dbReference>
<feature type="domain" description="Major facilitator superfamily (MFS) profile" evidence="5">
    <location>
        <begin position="1"/>
        <end position="374"/>
    </location>
</feature>
<evidence type="ECO:0000256" key="3">
    <source>
        <dbReference type="ARBA" id="ARBA00023136"/>
    </source>
</evidence>
<reference evidence="6 7" key="1">
    <citation type="submission" date="2020-03" db="EMBL/GenBank/DDBJ databases">
        <title>The genome sequence of Microvirga sp. c23x22.</title>
        <authorList>
            <person name="Zhang X."/>
        </authorList>
    </citation>
    <scope>NUCLEOTIDE SEQUENCE [LARGE SCALE GENOMIC DNA]</scope>
    <source>
        <strain evidence="7">c23x22</strain>
    </source>
</reference>
<dbReference type="PANTHER" id="PTHR23518:SF2">
    <property type="entry name" value="MAJOR FACILITATOR SUPERFAMILY TRANSPORTER"/>
    <property type="match status" value="1"/>
</dbReference>
<feature type="transmembrane region" description="Helical" evidence="4">
    <location>
        <begin position="125"/>
        <end position="144"/>
    </location>
</feature>
<gene>
    <name evidence="6" type="ORF">HB375_10730</name>
</gene>
<dbReference type="CDD" id="cd17370">
    <property type="entry name" value="MFS_MJ1317_like"/>
    <property type="match status" value="1"/>
</dbReference>
<accession>A0ABX0VFF7</accession>
<name>A0ABX0VFF7_9HYPH</name>
<dbReference type="PANTHER" id="PTHR23518">
    <property type="entry name" value="C-METHYLTRANSFERASE"/>
    <property type="match status" value="1"/>
</dbReference>
<feature type="transmembrane region" description="Helical" evidence="4">
    <location>
        <begin position="191"/>
        <end position="213"/>
    </location>
</feature>